<dbReference type="InterPro" id="IPR000387">
    <property type="entry name" value="Tyr_Pase_dom"/>
</dbReference>
<dbReference type="Gene3D" id="1.10.4080.10">
    <property type="entry name" value="ADP-ribosylation/Crystallin J1"/>
    <property type="match status" value="1"/>
</dbReference>
<dbReference type="Proteomes" id="UP001501581">
    <property type="component" value="Unassembled WGS sequence"/>
</dbReference>
<keyword evidence="2" id="KW-0378">Hydrolase</keyword>
<dbReference type="Gene3D" id="3.90.190.10">
    <property type="entry name" value="Protein tyrosine phosphatase superfamily"/>
    <property type="match status" value="1"/>
</dbReference>
<protein>
    <submittedName>
        <fullName evidence="4">ADP-ribosylglycohydrolase family protein</fullName>
    </submittedName>
</protein>
<name>A0ABN1TLH5_9ACTN</name>
<dbReference type="CDD" id="cd14498">
    <property type="entry name" value="DSP"/>
    <property type="match status" value="1"/>
</dbReference>
<dbReference type="InterPro" id="IPR036705">
    <property type="entry name" value="Ribosyl_crysJ1_sf"/>
</dbReference>
<comment type="similarity">
    <text evidence="1">Belongs to the ADP-ribosylglycohydrolase family.</text>
</comment>
<reference evidence="4 5" key="1">
    <citation type="journal article" date="2019" name="Int. J. Syst. Evol. Microbiol.">
        <title>The Global Catalogue of Microorganisms (GCM) 10K type strain sequencing project: providing services to taxonomists for standard genome sequencing and annotation.</title>
        <authorList>
            <consortium name="The Broad Institute Genomics Platform"/>
            <consortium name="The Broad Institute Genome Sequencing Center for Infectious Disease"/>
            <person name="Wu L."/>
            <person name="Ma J."/>
        </authorList>
    </citation>
    <scope>NUCLEOTIDE SEQUENCE [LARGE SCALE GENOMIC DNA]</scope>
    <source>
        <strain evidence="4 5">JCM 13008</strain>
    </source>
</reference>
<dbReference type="InterPro" id="IPR005502">
    <property type="entry name" value="Ribosyl_crysJ1"/>
</dbReference>
<dbReference type="PROSITE" id="PS50056">
    <property type="entry name" value="TYR_PHOSPHATASE_2"/>
    <property type="match status" value="1"/>
</dbReference>
<comment type="caution">
    <text evidence="4">The sequence shown here is derived from an EMBL/GenBank/DDBJ whole genome shotgun (WGS) entry which is preliminary data.</text>
</comment>
<dbReference type="InterPro" id="IPR029021">
    <property type="entry name" value="Prot-tyrosine_phosphatase-like"/>
</dbReference>
<dbReference type="SUPFAM" id="SSF52799">
    <property type="entry name" value="(Phosphotyrosine protein) phosphatases II"/>
    <property type="match status" value="1"/>
</dbReference>
<sequence>MDDVNKYRLHTAESETPHDLGGWFDGQGGTTGLTTAQQDRACGAVLGTAIGDALGAGYEFGSAPVGPQGPAMIGGGLGGFAPGEWTDDTTMAWCILDVAASEIDLRSADGLDQIARNFRAWFDSHPPDIGNQTRSVLRMAGKDPTGATMAAIAGDLHARTGHTAGNGSLMRTAPVALPYLHAPDALTEAAKTISALTHHDLQAQEACVLWSHAIRHAILHGEFNLRSGLRHLNANSRTFWVETIDKAETADPSSFSPNGWVITALQAAWAAIHQTPIPTDDPRRHLEDALTRVIEIGDDTDTTAAIAGALLGARWGASAFPAEWRRISHGYPGLSGEQLVGLAHLAANRRPGVYGWPTVPLIDYSMYDIGIDPVPHPFDEGVLLADAAALEALPEEVSAIVSLCLLGSEQVPTDVEHVAFRLIDRADSESNPHLDFTLRDAAAAITTLRAEGHTVLLHCVAAQSRTPTVAIAYAMSLGVQLDEARRSVLAALPAANPNRGFEAALRRLQGEDEA</sequence>
<organism evidence="4 5">
    <name type="scientific">Nocardioides dubius</name>
    <dbReference type="NCBI Taxonomy" id="317019"/>
    <lineage>
        <taxon>Bacteria</taxon>
        <taxon>Bacillati</taxon>
        <taxon>Actinomycetota</taxon>
        <taxon>Actinomycetes</taxon>
        <taxon>Propionibacteriales</taxon>
        <taxon>Nocardioidaceae</taxon>
        <taxon>Nocardioides</taxon>
    </lineage>
</organism>
<proteinExistence type="inferred from homology"/>
<dbReference type="Pfam" id="PF00782">
    <property type="entry name" value="DSPc"/>
    <property type="match status" value="1"/>
</dbReference>
<keyword evidence="5" id="KW-1185">Reference proteome</keyword>
<evidence type="ECO:0000259" key="3">
    <source>
        <dbReference type="PROSITE" id="PS50056"/>
    </source>
</evidence>
<dbReference type="SUPFAM" id="SSF101478">
    <property type="entry name" value="ADP-ribosylglycohydrolase"/>
    <property type="match status" value="1"/>
</dbReference>
<evidence type="ECO:0000313" key="4">
    <source>
        <dbReference type="EMBL" id="GAA1089786.1"/>
    </source>
</evidence>
<dbReference type="RefSeq" id="WP_343989877.1">
    <property type="nucleotide sequence ID" value="NZ_BAAALG010000001.1"/>
</dbReference>
<dbReference type="PANTHER" id="PTHR16222">
    <property type="entry name" value="ADP-RIBOSYLGLYCOHYDROLASE"/>
    <property type="match status" value="1"/>
</dbReference>
<dbReference type="Pfam" id="PF03747">
    <property type="entry name" value="ADP_ribosyl_GH"/>
    <property type="match status" value="1"/>
</dbReference>
<dbReference type="EMBL" id="BAAALG010000001">
    <property type="protein sequence ID" value="GAA1089786.1"/>
    <property type="molecule type" value="Genomic_DNA"/>
</dbReference>
<accession>A0ABN1TLH5</accession>
<feature type="domain" description="Tyrosine specific protein phosphatases" evidence="3">
    <location>
        <begin position="439"/>
        <end position="488"/>
    </location>
</feature>
<gene>
    <name evidence="4" type="ORF">GCM10009668_00230</name>
</gene>
<dbReference type="PANTHER" id="PTHR16222:SF24">
    <property type="entry name" value="ADP-RIBOSYLHYDROLASE ARH3"/>
    <property type="match status" value="1"/>
</dbReference>
<evidence type="ECO:0000256" key="1">
    <source>
        <dbReference type="ARBA" id="ARBA00010702"/>
    </source>
</evidence>
<dbReference type="InterPro" id="IPR000340">
    <property type="entry name" value="Dual-sp_phosphatase_cat-dom"/>
</dbReference>
<evidence type="ECO:0000313" key="5">
    <source>
        <dbReference type="Proteomes" id="UP001501581"/>
    </source>
</evidence>
<evidence type="ECO:0000256" key="2">
    <source>
        <dbReference type="ARBA" id="ARBA00022801"/>
    </source>
</evidence>
<dbReference type="InterPro" id="IPR050792">
    <property type="entry name" value="ADP-ribosylglycohydrolase"/>
</dbReference>